<dbReference type="UniPathway" id="UPA00219"/>
<comment type="function">
    <text evidence="16">Peptidoglycan polymerase that is essential for cell division.</text>
</comment>
<comment type="catalytic activity">
    <reaction evidence="15 16">
        <text>[GlcNAc-(1-&gt;4)-Mur2Ac(oyl-L-Ala-gamma-D-Glu-L-Lys-D-Ala-D-Ala)](n)-di-trans,octa-cis-undecaprenyl diphosphate + beta-D-GlcNAc-(1-&gt;4)-Mur2Ac(oyl-L-Ala-gamma-D-Glu-L-Lys-D-Ala-D-Ala)-di-trans,octa-cis-undecaprenyl diphosphate = [GlcNAc-(1-&gt;4)-Mur2Ac(oyl-L-Ala-gamma-D-Glu-L-Lys-D-Ala-D-Ala)](n+1)-di-trans,octa-cis-undecaprenyl diphosphate + di-trans,octa-cis-undecaprenyl diphosphate + H(+)</text>
        <dbReference type="Rhea" id="RHEA:23708"/>
        <dbReference type="Rhea" id="RHEA-COMP:9602"/>
        <dbReference type="Rhea" id="RHEA-COMP:9603"/>
        <dbReference type="ChEBI" id="CHEBI:15378"/>
        <dbReference type="ChEBI" id="CHEBI:58405"/>
        <dbReference type="ChEBI" id="CHEBI:60033"/>
        <dbReference type="ChEBI" id="CHEBI:78435"/>
        <dbReference type="EC" id="2.4.99.28"/>
    </reaction>
</comment>
<evidence type="ECO:0000256" key="4">
    <source>
        <dbReference type="ARBA" id="ARBA00022618"/>
    </source>
</evidence>
<feature type="transmembrane region" description="Helical" evidence="16">
    <location>
        <begin position="92"/>
        <end position="109"/>
    </location>
</feature>
<keyword evidence="4 16" id="KW-0132">Cell division</keyword>
<dbReference type="GO" id="GO:0005886">
    <property type="term" value="C:plasma membrane"/>
    <property type="evidence" value="ECO:0007669"/>
    <property type="project" value="UniProtKB-SubCell"/>
</dbReference>
<feature type="transmembrane region" description="Helical" evidence="16">
    <location>
        <begin position="207"/>
        <end position="227"/>
    </location>
</feature>
<dbReference type="GO" id="GO:0043093">
    <property type="term" value="P:FtsZ-dependent cytokinesis"/>
    <property type="evidence" value="ECO:0007669"/>
    <property type="project" value="UniProtKB-UniRule"/>
</dbReference>
<evidence type="ECO:0000256" key="8">
    <source>
        <dbReference type="ARBA" id="ARBA00022960"/>
    </source>
</evidence>
<evidence type="ECO:0000256" key="16">
    <source>
        <dbReference type="HAMAP-Rule" id="MF_00913"/>
    </source>
</evidence>
<dbReference type="HAMAP" id="MF_00913">
    <property type="entry name" value="PGT_FtsW_proteobact"/>
    <property type="match status" value="1"/>
</dbReference>
<evidence type="ECO:0000256" key="14">
    <source>
        <dbReference type="ARBA" id="ARBA00038053"/>
    </source>
</evidence>
<proteinExistence type="inferred from homology"/>
<dbReference type="AlphaFoldDB" id="A0A7H9BMH6"/>
<keyword evidence="7 16" id="KW-0812">Transmembrane</keyword>
<sequence length="395" mass="43682">MRQIFYQAMKKMKPTMSSYDQALFWCVVLLLSIGLVMVYSASIAMAEVDKDTGFRSNYFLIRHSIFLVVGTLAALVTFNIPTEKWRQYAPNLFIFGTVLLILVLIPHIGREVNGSRRWLSLFVINLQPSELMKFFVVLYAADYTVRKANSMGAKLGESIAKVLFPMALVMTVVGGLLLLEPDFGAFTVITAIAMGALFLGGFNWRLFLGLIVFLGVAFVGLIASSPYRRARVLGFLDPWQDPYGKGYQLSHSLIAFGRGEWHGVGLGGSVEKLSYLPEAHTDFLMAIIAEEFGFVGVAAVILLFSFLVFRAFAIGVQATKLERHWQALVAQGVGIWIGFQSFINMGVNMGLMPTKGLTLPLLSFGGSGIVANLVALGLLMRIDYENRQLIRGHRP</sequence>
<feature type="transmembrane region" description="Helical" evidence="16">
    <location>
        <begin position="325"/>
        <end position="347"/>
    </location>
</feature>
<feature type="transmembrane region" description="Helical" evidence="16">
    <location>
        <begin position="162"/>
        <end position="179"/>
    </location>
</feature>
<feature type="transmembrane region" description="Helical" evidence="16">
    <location>
        <begin position="59"/>
        <end position="80"/>
    </location>
</feature>
<dbReference type="GO" id="GO:0009252">
    <property type="term" value="P:peptidoglycan biosynthetic process"/>
    <property type="evidence" value="ECO:0007669"/>
    <property type="project" value="UniProtKB-UniRule"/>
</dbReference>
<organism evidence="17 18">
    <name type="scientific">Chitinibacter bivalviorum</name>
    <dbReference type="NCBI Taxonomy" id="2739434"/>
    <lineage>
        <taxon>Bacteria</taxon>
        <taxon>Pseudomonadati</taxon>
        <taxon>Pseudomonadota</taxon>
        <taxon>Betaproteobacteria</taxon>
        <taxon>Neisseriales</taxon>
        <taxon>Chitinibacteraceae</taxon>
        <taxon>Chitinibacter</taxon>
    </lineage>
</organism>
<keyword evidence="3 16" id="KW-1003">Cell membrane</keyword>
<dbReference type="NCBIfam" id="TIGR02614">
    <property type="entry name" value="ftsW"/>
    <property type="match status" value="1"/>
</dbReference>
<comment type="subcellular location">
    <subcellularLocation>
        <location evidence="16">Cell inner membrane</location>
        <topology evidence="16">Multi-pass membrane protein</topology>
    </subcellularLocation>
    <subcellularLocation>
        <location evidence="1">Cell membrane</location>
        <topology evidence="1">Multi-pass membrane protein</topology>
    </subcellularLocation>
    <text evidence="16">Localizes to the division septum.</text>
</comment>
<keyword evidence="6 16" id="KW-0808">Transferase</keyword>
<comment type="pathway">
    <text evidence="2 16">Cell wall biogenesis; peptidoglycan biosynthesis.</text>
</comment>
<name>A0A7H9BMH6_9NEIS</name>
<comment type="similarity">
    <text evidence="14 16">Belongs to the SEDS family. FtsW subfamily.</text>
</comment>
<dbReference type="GO" id="GO:0008955">
    <property type="term" value="F:peptidoglycan glycosyltransferase activity"/>
    <property type="evidence" value="ECO:0007669"/>
    <property type="project" value="UniProtKB-UniRule"/>
</dbReference>
<evidence type="ECO:0000256" key="12">
    <source>
        <dbReference type="ARBA" id="ARBA00023306"/>
    </source>
</evidence>
<keyword evidence="12 16" id="KW-0131">Cell cycle</keyword>
<dbReference type="InterPro" id="IPR013437">
    <property type="entry name" value="FtsW"/>
</dbReference>
<dbReference type="EC" id="2.4.99.28" evidence="16"/>
<keyword evidence="10 16" id="KW-1133">Transmembrane helix</keyword>
<evidence type="ECO:0000256" key="11">
    <source>
        <dbReference type="ARBA" id="ARBA00023136"/>
    </source>
</evidence>
<dbReference type="Proteomes" id="UP000509597">
    <property type="component" value="Chromosome"/>
</dbReference>
<evidence type="ECO:0000256" key="5">
    <source>
        <dbReference type="ARBA" id="ARBA00022676"/>
    </source>
</evidence>
<evidence type="ECO:0000256" key="6">
    <source>
        <dbReference type="ARBA" id="ARBA00022679"/>
    </source>
</evidence>
<feature type="transmembrane region" description="Helical" evidence="16">
    <location>
        <begin position="292"/>
        <end position="313"/>
    </location>
</feature>
<evidence type="ECO:0000256" key="9">
    <source>
        <dbReference type="ARBA" id="ARBA00022984"/>
    </source>
</evidence>
<feature type="transmembrane region" description="Helical" evidence="16">
    <location>
        <begin position="121"/>
        <end position="141"/>
    </location>
</feature>
<protein>
    <recommendedName>
        <fullName evidence="16">Probable peptidoglycan glycosyltransferase FtsW</fullName>
        <shortName evidence="16">PGT</shortName>
        <ecNumber evidence="16">2.4.99.28</ecNumber>
    </recommendedName>
    <alternativeName>
        <fullName evidence="16">Cell division protein FtsW</fullName>
    </alternativeName>
    <alternativeName>
        <fullName evidence="16">Cell wall polymerase</fullName>
    </alternativeName>
    <alternativeName>
        <fullName evidence="16">Peptidoglycan polymerase</fullName>
        <shortName evidence="16">PG polymerase</shortName>
    </alternativeName>
</protein>
<dbReference type="GO" id="GO:0008360">
    <property type="term" value="P:regulation of cell shape"/>
    <property type="evidence" value="ECO:0007669"/>
    <property type="project" value="UniProtKB-KW"/>
</dbReference>
<evidence type="ECO:0000256" key="2">
    <source>
        <dbReference type="ARBA" id="ARBA00004752"/>
    </source>
</evidence>
<dbReference type="InterPro" id="IPR001182">
    <property type="entry name" value="FtsW/RodA"/>
</dbReference>
<feature type="transmembrane region" description="Helical" evidence="16">
    <location>
        <begin position="185"/>
        <end position="202"/>
    </location>
</feature>
<evidence type="ECO:0000313" key="18">
    <source>
        <dbReference type="Proteomes" id="UP000509597"/>
    </source>
</evidence>
<gene>
    <name evidence="16 17" type="primary">ftsW</name>
    <name evidence="17" type="ORF">HQ393_14960</name>
</gene>
<evidence type="ECO:0000313" key="17">
    <source>
        <dbReference type="EMBL" id="QLG89438.1"/>
    </source>
</evidence>
<reference evidence="17 18" key="1">
    <citation type="submission" date="2020-07" db="EMBL/GenBank/DDBJ databases">
        <title>Complete genome sequence of Chitinibacter sp. 2T18.</title>
        <authorList>
            <person name="Bae J.-W."/>
            <person name="Choi J.-W."/>
        </authorList>
    </citation>
    <scope>NUCLEOTIDE SEQUENCE [LARGE SCALE GENOMIC DNA]</scope>
    <source>
        <strain evidence="17 18">2T18</strain>
    </source>
</reference>
<dbReference type="EMBL" id="CP058627">
    <property type="protein sequence ID" value="QLG89438.1"/>
    <property type="molecule type" value="Genomic_DNA"/>
</dbReference>
<dbReference type="GO" id="GO:0071555">
    <property type="term" value="P:cell wall organization"/>
    <property type="evidence" value="ECO:0007669"/>
    <property type="project" value="UniProtKB-KW"/>
</dbReference>
<evidence type="ECO:0000256" key="10">
    <source>
        <dbReference type="ARBA" id="ARBA00022989"/>
    </source>
</evidence>
<evidence type="ECO:0000256" key="3">
    <source>
        <dbReference type="ARBA" id="ARBA00022475"/>
    </source>
</evidence>
<accession>A0A7H9BMH6</accession>
<feature type="transmembrane region" description="Helical" evidence="16">
    <location>
        <begin position="359"/>
        <end position="379"/>
    </location>
</feature>
<dbReference type="GO" id="GO:0015648">
    <property type="term" value="F:lipid-linked peptidoglycan transporter activity"/>
    <property type="evidence" value="ECO:0007669"/>
    <property type="project" value="TreeGrafter"/>
</dbReference>
<dbReference type="PANTHER" id="PTHR30474:SF2">
    <property type="entry name" value="PEPTIDOGLYCAN GLYCOSYLTRANSFERASE FTSW-RELATED"/>
    <property type="match status" value="1"/>
</dbReference>
<keyword evidence="16" id="KW-0997">Cell inner membrane</keyword>
<keyword evidence="18" id="KW-1185">Reference proteome</keyword>
<evidence type="ECO:0000256" key="13">
    <source>
        <dbReference type="ARBA" id="ARBA00023316"/>
    </source>
</evidence>
<keyword evidence="5 16" id="KW-0328">Glycosyltransferase</keyword>
<dbReference type="Pfam" id="PF01098">
    <property type="entry name" value="FTSW_RODA_SPOVE"/>
    <property type="match status" value="1"/>
</dbReference>
<dbReference type="GO" id="GO:0032153">
    <property type="term" value="C:cell division site"/>
    <property type="evidence" value="ECO:0007669"/>
    <property type="project" value="UniProtKB-UniRule"/>
</dbReference>
<dbReference type="PANTHER" id="PTHR30474">
    <property type="entry name" value="CELL CYCLE PROTEIN"/>
    <property type="match status" value="1"/>
</dbReference>
<keyword evidence="13 16" id="KW-0961">Cell wall biogenesis/degradation</keyword>
<dbReference type="RefSeq" id="WP_179356065.1">
    <property type="nucleotide sequence ID" value="NZ_CP058627.1"/>
</dbReference>
<evidence type="ECO:0000256" key="1">
    <source>
        <dbReference type="ARBA" id="ARBA00004651"/>
    </source>
</evidence>
<keyword evidence="9 16" id="KW-0573">Peptidoglycan synthesis</keyword>
<evidence type="ECO:0000256" key="7">
    <source>
        <dbReference type="ARBA" id="ARBA00022692"/>
    </source>
</evidence>
<evidence type="ECO:0000256" key="15">
    <source>
        <dbReference type="ARBA" id="ARBA00049902"/>
    </source>
</evidence>
<dbReference type="KEGG" id="chiz:HQ393_14960"/>
<keyword evidence="11 16" id="KW-0472">Membrane</keyword>
<keyword evidence="8 16" id="KW-0133">Cell shape</keyword>